<protein>
    <submittedName>
        <fullName evidence="2">Uncharacterized protein</fullName>
    </submittedName>
</protein>
<sequence>MPSADSPPTSSSAAVAGQQTSRSDPRLFNGRPLTDEERFPPPPKDLLSVLKTFMATQDRRVSLWKEYEEAMEGHLKAKQEQKERGVDLNEDEAAAPTTNGHHANGDHAPVSGEGHYATTTVPLSSDNLISRIVSLVTTGLLDCAHETRSLSLELRHNESFARPDLARMVDGVQEAENEVLRKVVKRDQVRRVLVTQGDEEARKVLAGPTNGQDEVGGPGEGNSVEEGIASLTAGIEELRKGRIAELLVEVRAEMTDLQAEAAEVGEE</sequence>
<feature type="region of interest" description="Disordered" evidence="1">
    <location>
        <begin position="1"/>
        <end position="44"/>
    </location>
</feature>
<name>A0A316UXI3_9BASI</name>
<evidence type="ECO:0000313" key="3">
    <source>
        <dbReference type="Proteomes" id="UP000245884"/>
    </source>
</evidence>
<feature type="compositionally biased region" description="Low complexity" evidence="1">
    <location>
        <begin position="1"/>
        <end position="14"/>
    </location>
</feature>
<dbReference type="EMBL" id="KZ819662">
    <property type="protein sequence ID" value="PWN30016.1"/>
    <property type="molecule type" value="Genomic_DNA"/>
</dbReference>
<feature type="region of interest" description="Disordered" evidence="1">
    <location>
        <begin position="204"/>
        <end position="225"/>
    </location>
</feature>
<proteinExistence type="predicted"/>
<reference evidence="2 3" key="1">
    <citation type="journal article" date="2018" name="Mol. Biol. Evol.">
        <title>Broad Genomic Sampling Reveals a Smut Pathogenic Ancestry of the Fungal Clade Ustilaginomycotina.</title>
        <authorList>
            <person name="Kijpornyongpan T."/>
            <person name="Mondo S.J."/>
            <person name="Barry K."/>
            <person name="Sandor L."/>
            <person name="Lee J."/>
            <person name="Lipzen A."/>
            <person name="Pangilinan J."/>
            <person name="LaButti K."/>
            <person name="Hainaut M."/>
            <person name="Henrissat B."/>
            <person name="Grigoriev I.V."/>
            <person name="Spatafora J.W."/>
            <person name="Aime M.C."/>
        </authorList>
    </citation>
    <scope>NUCLEOTIDE SEQUENCE [LARGE SCALE GENOMIC DNA]</scope>
    <source>
        <strain evidence="2 3">MCA 5214</strain>
    </source>
</reference>
<dbReference type="GeneID" id="37026712"/>
<dbReference type="RefSeq" id="XP_025364628.1">
    <property type="nucleotide sequence ID" value="XM_025504889.1"/>
</dbReference>
<evidence type="ECO:0000313" key="2">
    <source>
        <dbReference type="EMBL" id="PWN30016.1"/>
    </source>
</evidence>
<evidence type="ECO:0000256" key="1">
    <source>
        <dbReference type="SAM" id="MobiDB-lite"/>
    </source>
</evidence>
<gene>
    <name evidence="2" type="ORF">BDZ90DRAFT_229053</name>
</gene>
<dbReference type="OrthoDB" id="3364152at2759"/>
<accession>A0A316UXI3</accession>
<dbReference type="Proteomes" id="UP000245884">
    <property type="component" value="Unassembled WGS sequence"/>
</dbReference>
<keyword evidence="3" id="KW-1185">Reference proteome</keyword>
<feature type="region of interest" description="Disordered" evidence="1">
    <location>
        <begin position="94"/>
        <end position="118"/>
    </location>
</feature>
<dbReference type="AlphaFoldDB" id="A0A316UXI3"/>
<organism evidence="2 3">
    <name type="scientific">Jaminaea rosea</name>
    <dbReference type="NCBI Taxonomy" id="1569628"/>
    <lineage>
        <taxon>Eukaryota</taxon>
        <taxon>Fungi</taxon>
        <taxon>Dikarya</taxon>
        <taxon>Basidiomycota</taxon>
        <taxon>Ustilaginomycotina</taxon>
        <taxon>Exobasidiomycetes</taxon>
        <taxon>Microstromatales</taxon>
        <taxon>Microstromatales incertae sedis</taxon>
        <taxon>Jaminaea</taxon>
    </lineage>
</organism>